<organism evidence="1">
    <name type="scientific">marine sediment metagenome</name>
    <dbReference type="NCBI Taxonomy" id="412755"/>
    <lineage>
        <taxon>unclassified sequences</taxon>
        <taxon>metagenomes</taxon>
        <taxon>ecological metagenomes</taxon>
    </lineage>
</organism>
<accession>X1JXL5</accession>
<protein>
    <submittedName>
        <fullName evidence="1">Uncharacterized protein</fullName>
    </submittedName>
</protein>
<gene>
    <name evidence="1" type="ORF">S03H2_66713</name>
</gene>
<sequence length="40" mass="4390">MFTGITVGFLLVNWCSNLNSLVNPLVTMLLADYDVDGLDD</sequence>
<proteinExistence type="predicted"/>
<comment type="caution">
    <text evidence="1">The sequence shown here is derived from an EMBL/GenBank/DDBJ whole genome shotgun (WGS) entry which is preliminary data.</text>
</comment>
<dbReference type="AlphaFoldDB" id="X1JXL5"/>
<reference evidence="1" key="1">
    <citation type="journal article" date="2014" name="Front. Microbiol.">
        <title>High frequency of phylogenetically diverse reductive dehalogenase-homologous genes in deep subseafloor sedimentary metagenomes.</title>
        <authorList>
            <person name="Kawai M."/>
            <person name="Futagami T."/>
            <person name="Toyoda A."/>
            <person name="Takaki Y."/>
            <person name="Nishi S."/>
            <person name="Hori S."/>
            <person name="Arai W."/>
            <person name="Tsubouchi T."/>
            <person name="Morono Y."/>
            <person name="Uchiyama I."/>
            <person name="Ito T."/>
            <person name="Fujiyama A."/>
            <person name="Inagaki F."/>
            <person name="Takami H."/>
        </authorList>
    </citation>
    <scope>NUCLEOTIDE SEQUENCE</scope>
    <source>
        <strain evidence="1">Expedition CK06-06</strain>
    </source>
</reference>
<evidence type="ECO:0000313" key="1">
    <source>
        <dbReference type="EMBL" id="GAH82979.1"/>
    </source>
</evidence>
<dbReference type="EMBL" id="BARU01043590">
    <property type="protein sequence ID" value="GAH82979.1"/>
    <property type="molecule type" value="Genomic_DNA"/>
</dbReference>
<name>X1JXL5_9ZZZZ</name>